<feature type="domain" description="Tube Death" evidence="1">
    <location>
        <begin position="10"/>
        <end position="130"/>
    </location>
</feature>
<evidence type="ECO:0000313" key="2">
    <source>
        <dbReference type="EMBL" id="CAL7938951.1"/>
    </source>
</evidence>
<evidence type="ECO:0000313" key="3">
    <source>
        <dbReference type="Proteomes" id="UP001642520"/>
    </source>
</evidence>
<dbReference type="CDD" id="cd08308">
    <property type="entry name" value="Death_Tube"/>
    <property type="match status" value="1"/>
</dbReference>
<proteinExistence type="predicted"/>
<dbReference type="Gene3D" id="1.10.533.10">
    <property type="entry name" value="Death Domain, Fas"/>
    <property type="match status" value="1"/>
</dbReference>
<gene>
    <name evidence="2" type="ORF">XYLVIOL_LOCUS3587</name>
</gene>
<dbReference type="Pfam" id="PF14786">
    <property type="entry name" value="Death_2"/>
    <property type="match status" value="1"/>
</dbReference>
<keyword evidence="3" id="KW-1185">Reference proteome</keyword>
<dbReference type="EMBL" id="CAXAJV020001289">
    <property type="protein sequence ID" value="CAL7938951.1"/>
    <property type="molecule type" value="Genomic_DNA"/>
</dbReference>
<reference evidence="2 3" key="1">
    <citation type="submission" date="2024-08" db="EMBL/GenBank/DDBJ databases">
        <authorList>
            <person name="Will J Nash"/>
            <person name="Angela Man"/>
            <person name="Seanna McTaggart"/>
            <person name="Kendall Baker"/>
            <person name="Tom Barker"/>
            <person name="Leah Catchpole"/>
            <person name="Alex Durrant"/>
            <person name="Karim Gharbi"/>
            <person name="Naomi Irish"/>
            <person name="Gemy Kaithakottil"/>
            <person name="Debby Ku"/>
            <person name="Aaliyah Providence"/>
            <person name="Felix Shaw"/>
            <person name="David Swarbreck"/>
            <person name="Chris Watkins"/>
            <person name="Ann M. McCartney"/>
            <person name="Giulio Formenti"/>
            <person name="Alice Mouton"/>
            <person name="Noel Vella"/>
            <person name="Bjorn M von Reumont"/>
            <person name="Adriana Vella"/>
            <person name="Wilfried Haerty"/>
        </authorList>
    </citation>
    <scope>NUCLEOTIDE SEQUENCE [LARGE SCALE GENOMIC DNA]</scope>
</reference>
<accession>A0ABP1ND74</accession>
<evidence type="ECO:0000259" key="1">
    <source>
        <dbReference type="Pfam" id="PF14786"/>
    </source>
</evidence>
<dbReference type="InterPro" id="IPR011029">
    <property type="entry name" value="DEATH-like_dom_sf"/>
</dbReference>
<comment type="caution">
    <text evidence="2">The sequence shown here is derived from an EMBL/GenBank/DDBJ whole genome shotgun (WGS) entry which is preliminary data.</text>
</comment>
<sequence>MSQSTMCLDTELRKLRPAELYTLGQILNVSDSWKKVMAIVPRDDACNLPKFNTEHFSMIEQAAQQQRRSAAEIFLSEWGTMGKNRPTLRILLNLLVKAELFRAADYLAGDILNEELPKRPKCGPAAPVDISDEVIRKLLKENEEIGSTDFNESLIFRLPSELDNNRTNNPNALDNAINDSSLERNMQSTKLISSKGKQNEKHLENLDEALNAQMSDLMKFSSEQNVEDCREQRSAVFEQQELSSRELPVFLNAYKRTMEQTRLNQEVLSEELPVFLNNGTIVSNKDLSSDQTNYSSQLFNSSINQNELISAELPQCIIELRKNDESNSNNNSGTGYNRNITQESLTSQELPIMVLKYNG</sequence>
<dbReference type="InterPro" id="IPR029397">
    <property type="entry name" value="Tube_Death"/>
</dbReference>
<name>A0ABP1ND74_XYLVO</name>
<organism evidence="2 3">
    <name type="scientific">Xylocopa violacea</name>
    <name type="common">Violet carpenter bee</name>
    <name type="synonym">Apis violacea</name>
    <dbReference type="NCBI Taxonomy" id="135666"/>
    <lineage>
        <taxon>Eukaryota</taxon>
        <taxon>Metazoa</taxon>
        <taxon>Ecdysozoa</taxon>
        <taxon>Arthropoda</taxon>
        <taxon>Hexapoda</taxon>
        <taxon>Insecta</taxon>
        <taxon>Pterygota</taxon>
        <taxon>Neoptera</taxon>
        <taxon>Endopterygota</taxon>
        <taxon>Hymenoptera</taxon>
        <taxon>Apocrita</taxon>
        <taxon>Aculeata</taxon>
        <taxon>Apoidea</taxon>
        <taxon>Anthophila</taxon>
        <taxon>Apidae</taxon>
        <taxon>Xylocopa</taxon>
        <taxon>Xylocopa</taxon>
    </lineage>
</organism>
<dbReference type="Proteomes" id="UP001642520">
    <property type="component" value="Unassembled WGS sequence"/>
</dbReference>
<protein>
    <recommendedName>
        <fullName evidence="1">Tube Death domain-containing protein</fullName>
    </recommendedName>
</protein>
<dbReference type="SUPFAM" id="SSF47986">
    <property type="entry name" value="DEATH domain"/>
    <property type="match status" value="1"/>
</dbReference>